<sequence>MMSSFVGKLPIYGMANIWWWTRNFTTYLQTLRAETPATRSSVLMGETGKVIATSSNHGKLAALLGLSHLNEPPPCGWTLRALNDELCN</sequence>
<dbReference type="Proteomes" id="UP000499080">
    <property type="component" value="Unassembled WGS sequence"/>
</dbReference>
<dbReference type="EMBL" id="BGPR01171669">
    <property type="protein sequence ID" value="GBM33021.1"/>
    <property type="molecule type" value="Genomic_DNA"/>
</dbReference>
<organism evidence="3 5">
    <name type="scientific">Araneus ventricosus</name>
    <name type="common">Orbweaver spider</name>
    <name type="synonym">Epeira ventricosa</name>
    <dbReference type="NCBI Taxonomy" id="182803"/>
    <lineage>
        <taxon>Eukaryota</taxon>
        <taxon>Metazoa</taxon>
        <taxon>Ecdysozoa</taxon>
        <taxon>Arthropoda</taxon>
        <taxon>Chelicerata</taxon>
        <taxon>Arachnida</taxon>
        <taxon>Araneae</taxon>
        <taxon>Araneomorphae</taxon>
        <taxon>Entelegynae</taxon>
        <taxon>Araneoidea</taxon>
        <taxon>Araneidae</taxon>
        <taxon>Araneus</taxon>
    </lineage>
</organism>
<evidence type="ECO:0000313" key="4">
    <source>
        <dbReference type="EMBL" id="GBM33064.1"/>
    </source>
</evidence>
<reference evidence="3 5" key="1">
    <citation type="journal article" date="2019" name="Sci. Rep.">
        <title>Orb-weaving spider Araneus ventricosus genome elucidates the spidroin gene catalogue.</title>
        <authorList>
            <person name="Kono N."/>
            <person name="Nakamura H."/>
            <person name="Ohtoshi R."/>
            <person name="Moran D.A.P."/>
            <person name="Shinohara A."/>
            <person name="Yoshida Y."/>
            <person name="Fujiwara M."/>
            <person name="Mori M."/>
            <person name="Tomita M."/>
            <person name="Arakawa K."/>
        </authorList>
    </citation>
    <scope>NUCLEOTIDE SEQUENCE [LARGE SCALE GENOMIC DNA]</scope>
</reference>
<dbReference type="AlphaFoldDB" id="A0A4Y2EX02"/>
<keyword evidence="5" id="KW-1185">Reference proteome</keyword>
<proteinExistence type="predicted"/>
<protein>
    <submittedName>
        <fullName evidence="3">Uncharacterized protein</fullName>
    </submittedName>
</protein>
<evidence type="ECO:0000313" key="2">
    <source>
        <dbReference type="EMBL" id="GBM33021.1"/>
    </source>
</evidence>
<comment type="caution">
    <text evidence="3">The sequence shown here is derived from an EMBL/GenBank/DDBJ whole genome shotgun (WGS) entry which is preliminary data.</text>
</comment>
<evidence type="ECO:0000313" key="1">
    <source>
        <dbReference type="EMBL" id="GBM33012.1"/>
    </source>
</evidence>
<name>A0A4Y2EX02_ARAVE</name>
<accession>A0A4Y2EX02</accession>
<gene>
    <name evidence="3" type="ORF">AVEN_149113_1</name>
    <name evidence="4" type="ORF">AVEN_172056_1</name>
    <name evidence="1" type="ORF">AVEN_83325_1</name>
    <name evidence="2" type="ORF">AVEN_94000_1</name>
</gene>
<dbReference type="EMBL" id="BGPR01171676">
    <property type="protein sequence ID" value="GBM33047.1"/>
    <property type="molecule type" value="Genomic_DNA"/>
</dbReference>
<dbReference type="EMBL" id="BGPR01171667">
    <property type="protein sequence ID" value="GBM33012.1"/>
    <property type="molecule type" value="Genomic_DNA"/>
</dbReference>
<dbReference type="EMBL" id="BGPR01171681">
    <property type="protein sequence ID" value="GBM33064.1"/>
    <property type="molecule type" value="Genomic_DNA"/>
</dbReference>
<evidence type="ECO:0000313" key="5">
    <source>
        <dbReference type="Proteomes" id="UP000499080"/>
    </source>
</evidence>
<evidence type="ECO:0000313" key="3">
    <source>
        <dbReference type="EMBL" id="GBM33047.1"/>
    </source>
</evidence>